<sequence length="121" mass="12434">MPLVKVNTGVAIPHAVVPNAGQRRDCHDVIAQLQFADLGRGPGTLHTVGAVRLDMQGHNAAGDANIQVQIGGGSCASALISHTVLAITDPANQRGGAQGARSVLEQSLDSVTNWQLNGTLP</sequence>
<organism evidence="1 2">
    <name type="scientific">Enhygromyxa salina</name>
    <dbReference type="NCBI Taxonomy" id="215803"/>
    <lineage>
        <taxon>Bacteria</taxon>
        <taxon>Pseudomonadati</taxon>
        <taxon>Myxococcota</taxon>
        <taxon>Polyangia</taxon>
        <taxon>Nannocystales</taxon>
        <taxon>Nannocystaceae</taxon>
        <taxon>Enhygromyxa</taxon>
    </lineage>
</organism>
<gene>
    <name evidence="1" type="ORF">ENSA5_62030</name>
</gene>
<proteinExistence type="predicted"/>
<dbReference type="OrthoDB" id="7065452at2"/>
<protein>
    <submittedName>
        <fullName evidence="1">Uncharacterized protein</fullName>
    </submittedName>
</protein>
<reference evidence="1 2" key="1">
    <citation type="submission" date="2018-03" db="EMBL/GenBank/DDBJ databases">
        <title>Draft Genome Sequences of the Obligatory Marine Myxobacteria Enhygromyxa salina SWB005.</title>
        <authorList>
            <person name="Poehlein A."/>
            <person name="Moghaddam J.A."/>
            <person name="Harms H."/>
            <person name="Alanjari M."/>
            <person name="Koenig G.M."/>
            <person name="Daniel R."/>
            <person name="Schaeberle T.F."/>
        </authorList>
    </citation>
    <scope>NUCLEOTIDE SEQUENCE [LARGE SCALE GENOMIC DNA]</scope>
    <source>
        <strain evidence="1 2">SWB005</strain>
    </source>
</reference>
<comment type="caution">
    <text evidence="1">The sequence shown here is derived from an EMBL/GenBank/DDBJ whole genome shotgun (WGS) entry which is preliminary data.</text>
</comment>
<evidence type="ECO:0000313" key="1">
    <source>
        <dbReference type="EMBL" id="PRP90769.1"/>
    </source>
</evidence>
<name>A0A2S9XD23_9BACT</name>
<keyword evidence="2" id="KW-1185">Reference proteome</keyword>
<accession>A0A2S9XD23</accession>
<dbReference type="Proteomes" id="UP000237968">
    <property type="component" value="Unassembled WGS sequence"/>
</dbReference>
<dbReference type="EMBL" id="PVNK01000269">
    <property type="protein sequence ID" value="PRP90769.1"/>
    <property type="molecule type" value="Genomic_DNA"/>
</dbReference>
<evidence type="ECO:0000313" key="2">
    <source>
        <dbReference type="Proteomes" id="UP000237968"/>
    </source>
</evidence>
<dbReference type="AlphaFoldDB" id="A0A2S9XD23"/>